<dbReference type="InterPro" id="IPR040285">
    <property type="entry name" value="ProX/PRXD1"/>
</dbReference>
<evidence type="ECO:0000256" key="1">
    <source>
        <dbReference type="ARBA" id="ARBA00010201"/>
    </source>
</evidence>
<feature type="domain" description="YbaK/aminoacyl-tRNA synthetase-associated" evidence="2">
    <location>
        <begin position="57"/>
        <end position="168"/>
    </location>
</feature>
<protein>
    <recommendedName>
        <fullName evidence="2">YbaK/aminoacyl-tRNA synthetase-associated domain-containing protein</fullName>
    </recommendedName>
</protein>
<dbReference type="SUPFAM" id="SSF55826">
    <property type="entry name" value="YbaK/ProRS associated domain"/>
    <property type="match status" value="1"/>
</dbReference>
<evidence type="ECO:0000259" key="2">
    <source>
        <dbReference type="Pfam" id="PF04073"/>
    </source>
</evidence>
<comment type="caution">
    <text evidence="3">The sequence shown here is derived from an EMBL/GenBank/DDBJ whole genome shotgun (WGS) entry which is preliminary data.</text>
</comment>
<dbReference type="Proteomes" id="UP000249739">
    <property type="component" value="Unassembled WGS sequence"/>
</dbReference>
<dbReference type="Pfam" id="PF04073">
    <property type="entry name" value="tRNA_edit"/>
    <property type="match status" value="1"/>
</dbReference>
<dbReference type="EMBL" id="QFOT01000021">
    <property type="protein sequence ID" value="PZP56588.1"/>
    <property type="molecule type" value="Genomic_DNA"/>
</dbReference>
<dbReference type="GO" id="GO:0002161">
    <property type="term" value="F:aminoacyl-tRNA deacylase activity"/>
    <property type="evidence" value="ECO:0007669"/>
    <property type="project" value="InterPro"/>
</dbReference>
<accession>A0A2W5FNN1</accession>
<dbReference type="CDD" id="cd04335">
    <property type="entry name" value="PrdX_deacylase"/>
    <property type="match status" value="1"/>
</dbReference>
<evidence type="ECO:0000313" key="4">
    <source>
        <dbReference type="Proteomes" id="UP000249739"/>
    </source>
</evidence>
<dbReference type="InterPro" id="IPR007214">
    <property type="entry name" value="YbaK/aa-tRNA-synth-assoc-dom"/>
</dbReference>
<organism evidence="3 4">
    <name type="scientific">Micavibrio aeruginosavorus</name>
    <dbReference type="NCBI Taxonomy" id="349221"/>
    <lineage>
        <taxon>Bacteria</taxon>
        <taxon>Pseudomonadati</taxon>
        <taxon>Bdellovibrionota</taxon>
        <taxon>Bdellovibrionia</taxon>
        <taxon>Bdellovibrionales</taxon>
        <taxon>Pseudobdellovibrionaceae</taxon>
        <taxon>Micavibrio</taxon>
    </lineage>
</organism>
<reference evidence="3 4" key="1">
    <citation type="submission" date="2017-08" db="EMBL/GenBank/DDBJ databases">
        <title>Infants hospitalized years apart are colonized by the same room-sourced microbial strains.</title>
        <authorList>
            <person name="Brooks B."/>
            <person name="Olm M.R."/>
            <person name="Firek B.A."/>
            <person name="Baker R."/>
            <person name="Thomas B.C."/>
            <person name="Morowitz M.J."/>
            <person name="Banfield J.F."/>
        </authorList>
    </citation>
    <scope>NUCLEOTIDE SEQUENCE [LARGE SCALE GENOMIC DNA]</scope>
    <source>
        <strain evidence="3">S2_006_000_R2_64</strain>
    </source>
</reference>
<proteinExistence type="inferred from homology"/>
<dbReference type="PANTHER" id="PTHR31423:SF3">
    <property type="entry name" value="PROLYL-TRNA SYNTHETASE ASSOCIATED DOMAIN-CONTAINING PROTEIN 1-RELATED"/>
    <property type="match status" value="1"/>
</dbReference>
<comment type="similarity">
    <text evidence="1">Belongs to the PRORSD1 family.</text>
</comment>
<dbReference type="FunFam" id="3.90.960.10:FF:000005">
    <property type="entry name" value="Putative prolyl-tRNA synthetase"/>
    <property type="match status" value="1"/>
</dbReference>
<gene>
    <name evidence="3" type="ORF">DI586_03260</name>
</gene>
<evidence type="ECO:0000313" key="3">
    <source>
        <dbReference type="EMBL" id="PZP56588.1"/>
    </source>
</evidence>
<sequence length="187" mass="20409">MSLSSLSGEKPVGKSVEDEAAMTAEKLLSCLKALGIGFTLYKHRAVFSVGEAKDVDEAIPGAHTRNLFVRDKKERMFLITLMAHTKIDMKKLAELLGVGRLSFGSPERLVKYLGVTPGSVTPFSIVNDRGHQVTLVLDKEMMDNDIVNYHPLVNTMTVGLTPSDLLKFLENCGCVPQIMDLQAASGE</sequence>
<dbReference type="InterPro" id="IPR036754">
    <property type="entry name" value="YbaK/aa-tRNA-synt-asso_dom_sf"/>
</dbReference>
<name>A0A2W5FNN1_9BACT</name>
<dbReference type="AlphaFoldDB" id="A0A2W5FNN1"/>
<dbReference type="Gene3D" id="3.90.960.10">
    <property type="entry name" value="YbaK/aminoacyl-tRNA synthetase-associated domain"/>
    <property type="match status" value="1"/>
</dbReference>
<dbReference type="PANTHER" id="PTHR31423">
    <property type="entry name" value="YBAK DOMAIN-CONTAINING PROTEIN"/>
    <property type="match status" value="1"/>
</dbReference>